<evidence type="ECO:0000256" key="2">
    <source>
        <dbReference type="HAMAP-Rule" id="MF_00795"/>
    </source>
</evidence>
<keyword evidence="2" id="KW-0963">Cytoplasm</keyword>
<comment type="similarity">
    <text evidence="1 2">Belongs to the CutC family.</text>
</comment>
<dbReference type="FunFam" id="3.20.20.380:FF:000001">
    <property type="entry name" value="Copper homeostasis protein CutC"/>
    <property type="match status" value="1"/>
</dbReference>
<dbReference type="Proteomes" id="UP000292665">
    <property type="component" value="Unassembled WGS sequence"/>
</dbReference>
<dbReference type="Proteomes" id="UP000095787">
    <property type="component" value="Unassembled WGS sequence"/>
</dbReference>
<sequence>MSYLLEVCADSVRSAVEAQAGGADRIELCSGLVIGGLSPSVAMFEQVKKNVDIPVRVLLRPRFGDFCYDGYEFETLKEEVCLFREAGADGVVIGILKPDGRLDTDRMKELVECAKSESKSGKRPCAVTFHRAFDVCRSPYEALRQCIELGIDTILTSGQKDSAWNGRELLKELVREAAGEIEILAGAGISPEVIGKLADYAGVTSFHMSGKKVTDSKMEFRREDVPMGIPGFPEFDIWQTDAGLVGNAKRILIDLQEESLKNDR</sequence>
<evidence type="ECO:0000313" key="3">
    <source>
        <dbReference type="EMBL" id="CUO00125.1"/>
    </source>
</evidence>
<evidence type="ECO:0000313" key="6">
    <source>
        <dbReference type="Proteomes" id="UP000292665"/>
    </source>
</evidence>
<dbReference type="AlphaFoldDB" id="A0A174BK96"/>
<dbReference type="EMBL" id="RCYR01000003">
    <property type="protein sequence ID" value="RYS81471.1"/>
    <property type="molecule type" value="Genomic_DNA"/>
</dbReference>
<accession>A0A174BK96</accession>
<comment type="caution">
    <text evidence="2">Once thought to be involved in copper homeostasis, experiments in E.coli have shown this is not the case.</text>
</comment>
<dbReference type="HAMAP" id="MF_00795">
    <property type="entry name" value="CutC"/>
    <property type="match status" value="1"/>
</dbReference>
<evidence type="ECO:0000313" key="5">
    <source>
        <dbReference type="Proteomes" id="UP000095787"/>
    </source>
</evidence>
<dbReference type="PANTHER" id="PTHR12598">
    <property type="entry name" value="COPPER HOMEOSTASIS PROTEIN CUTC"/>
    <property type="match status" value="1"/>
</dbReference>
<evidence type="ECO:0000313" key="4">
    <source>
        <dbReference type="EMBL" id="RYS81471.1"/>
    </source>
</evidence>
<dbReference type="InterPro" id="IPR036822">
    <property type="entry name" value="CutC-like_dom_sf"/>
</dbReference>
<dbReference type="EMBL" id="CYZO01000015">
    <property type="protein sequence ID" value="CUO00125.1"/>
    <property type="molecule type" value="Genomic_DNA"/>
</dbReference>
<dbReference type="PANTHER" id="PTHR12598:SF0">
    <property type="entry name" value="COPPER HOMEOSTASIS PROTEIN CUTC HOMOLOG"/>
    <property type="match status" value="1"/>
</dbReference>
<gene>
    <name evidence="2 3" type="primary">cutC</name>
    <name evidence="4" type="ORF">EAI93_03800</name>
    <name evidence="3" type="ORF">ERS852456_01357</name>
</gene>
<evidence type="ECO:0000256" key="1">
    <source>
        <dbReference type="ARBA" id="ARBA00007768"/>
    </source>
</evidence>
<dbReference type="Pfam" id="PF03932">
    <property type="entry name" value="CutC"/>
    <property type="match status" value="1"/>
</dbReference>
<dbReference type="RefSeq" id="WP_004847532.1">
    <property type="nucleotide sequence ID" value="NZ_AP028249.1"/>
</dbReference>
<dbReference type="GO" id="GO:0005737">
    <property type="term" value="C:cytoplasm"/>
    <property type="evidence" value="ECO:0007669"/>
    <property type="project" value="UniProtKB-SubCell"/>
</dbReference>
<reference evidence="3 5" key="1">
    <citation type="submission" date="2015-09" db="EMBL/GenBank/DDBJ databases">
        <authorList>
            <consortium name="Pathogen Informatics"/>
        </authorList>
    </citation>
    <scope>NUCLEOTIDE SEQUENCE [LARGE SCALE GENOMIC DNA]</scope>
    <source>
        <strain evidence="3 5">2789STDY5834841</strain>
    </source>
</reference>
<protein>
    <recommendedName>
        <fullName evidence="2">PF03932 family protein CutC</fullName>
    </recommendedName>
</protein>
<comment type="subcellular location">
    <subcellularLocation>
        <location evidence="2">Cytoplasm</location>
    </subcellularLocation>
</comment>
<reference evidence="4 6" key="2">
    <citation type="journal article" date="2019" name="Science, e1252229">
        <title>Invertible promoters mediate bacterial phase variation, antibiotic resistance, and host adaptation in the gut.</title>
        <authorList>
            <person name="Jiang X."/>
            <person name="Hall A.B."/>
            <person name="Arthur T.D."/>
            <person name="Plichta D.R."/>
            <person name="Covington C.T."/>
            <person name="Poyet M."/>
            <person name="Crothers J."/>
            <person name="Moses P.L."/>
            <person name="Tolonen A.C."/>
            <person name="Vlamakis H."/>
            <person name="Alm E.J."/>
            <person name="Xavier R.J."/>
        </authorList>
    </citation>
    <scope>NUCLEOTIDE SEQUENCE [LARGE SCALE GENOMIC DNA]</scope>
    <source>
        <strain evidence="6">aa_0143</strain>
        <strain evidence="4">Aa_0143</strain>
    </source>
</reference>
<dbReference type="GeneID" id="97330239"/>
<dbReference type="SUPFAM" id="SSF110395">
    <property type="entry name" value="CutC-like"/>
    <property type="match status" value="1"/>
</dbReference>
<proteinExistence type="inferred from homology"/>
<dbReference type="GO" id="GO:0005507">
    <property type="term" value="F:copper ion binding"/>
    <property type="evidence" value="ECO:0007669"/>
    <property type="project" value="TreeGrafter"/>
</dbReference>
<organism evidence="3 5">
    <name type="scientific">[Ruminococcus] torques</name>
    <dbReference type="NCBI Taxonomy" id="33039"/>
    <lineage>
        <taxon>Bacteria</taxon>
        <taxon>Bacillati</taxon>
        <taxon>Bacillota</taxon>
        <taxon>Clostridia</taxon>
        <taxon>Lachnospirales</taxon>
        <taxon>Lachnospiraceae</taxon>
        <taxon>Mediterraneibacter</taxon>
    </lineage>
</organism>
<dbReference type="Gene3D" id="3.20.20.380">
    <property type="entry name" value="Copper homeostasis (CutC) domain"/>
    <property type="match status" value="1"/>
</dbReference>
<name>A0A174BK96_9FIRM</name>
<dbReference type="InterPro" id="IPR005627">
    <property type="entry name" value="CutC-like"/>
</dbReference>